<feature type="compositionally biased region" description="Basic and acidic residues" evidence="4">
    <location>
        <begin position="426"/>
        <end position="437"/>
    </location>
</feature>
<dbReference type="InterPro" id="IPR050342">
    <property type="entry name" value="HMGB"/>
</dbReference>
<dbReference type="PROSITE" id="PS50118">
    <property type="entry name" value="HMG_BOX_2"/>
    <property type="match status" value="1"/>
</dbReference>
<evidence type="ECO:0000259" key="5">
    <source>
        <dbReference type="PROSITE" id="PS50118"/>
    </source>
</evidence>
<evidence type="ECO:0000256" key="3">
    <source>
        <dbReference type="SAM" id="Coils"/>
    </source>
</evidence>
<feature type="compositionally biased region" description="Basic and acidic residues" evidence="4">
    <location>
        <begin position="7"/>
        <end position="17"/>
    </location>
</feature>
<sequence length="437" mass="47908">MWAPTRNDSEQPDRQEDGNNPSQVAAAAAVAKGQSAKEIESKPRPTRPLSAYNLFFQAERKNMLEELPVRARGKPRHSHGKIGFADLARKIAAKWKALTKEEREPFDEQAAVEKKRYAKEMKVWKKEQEEAKQALRREHEMMVRARTGMGFPGNAGGMSLDAAAAVAGFRDPGTSGVLNLPTTANVTGGMIPVNAFDEFPGTMQHPNQRYDPAMLSSNTTPSFLDTSNPSWGASTQAYQQTRQRQLIAQERQRAFQQEQAFARQSMDHNFSNLATNMPSNARDMGLGAYGQDPPGQFNVPRQEIGRADLINQLAGGSYGYQGQATTPYSLYTSQQASNHQANTYPSASFGMRNPYGAAASLGSQERSLMERQYAASRLGGVDPSSRGANWENRFASGSGFASPTAGQQQQQQQHPPNSGGGLPSDEMARYLRDHFGA</sequence>
<evidence type="ECO:0000256" key="2">
    <source>
        <dbReference type="PROSITE-ProRule" id="PRU00267"/>
    </source>
</evidence>
<evidence type="ECO:0000256" key="1">
    <source>
        <dbReference type="ARBA" id="ARBA00023125"/>
    </source>
</evidence>
<dbReference type="PANTHER" id="PTHR48112:SF15">
    <property type="entry name" value="HMG BOX DOMAIN-CONTAINING PROTEIN"/>
    <property type="match status" value="1"/>
</dbReference>
<dbReference type="SMART" id="SM00398">
    <property type="entry name" value="HMG"/>
    <property type="match status" value="1"/>
</dbReference>
<feature type="region of interest" description="Disordered" evidence="4">
    <location>
        <begin position="1"/>
        <end position="50"/>
    </location>
</feature>
<feature type="domain" description="HMG box" evidence="5">
    <location>
        <begin position="45"/>
        <end position="125"/>
    </location>
</feature>
<feature type="coiled-coil region" evidence="3">
    <location>
        <begin position="114"/>
        <end position="145"/>
    </location>
</feature>
<accession>A0A7S3P676</accession>
<organism evidence="6">
    <name type="scientific">Amphora coffeiformis</name>
    <dbReference type="NCBI Taxonomy" id="265554"/>
    <lineage>
        <taxon>Eukaryota</taxon>
        <taxon>Sar</taxon>
        <taxon>Stramenopiles</taxon>
        <taxon>Ochrophyta</taxon>
        <taxon>Bacillariophyta</taxon>
        <taxon>Bacillariophyceae</taxon>
        <taxon>Bacillariophycidae</taxon>
        <taxon>Thalassiophysales</taxon>
        <taxon>Catenulaceae</taxon>
        <taxon>Amphora</taxon>
    </lineage>
</organism>
<evidence type="ECO:0000256" key="4">
    <source>
        <dbReference type="SAM" id="MobiDB-lite"/>
    </source>
</evidence>
<dbReference type="GO" id="GO:0003677">
    <property type="term" value="F:DNA binding"/>
    <property type="evidence" value="ECO:0007669"/>
    <property type="project" value="UniProtKB-UniRule"/>
</dbReference>
<keyword evidence="3" id="KW-0175">Coiled coil</keyword>
<dbReference type="EMBL" id="HBIM01004904">
    <property type="protein sequence ID" value="CAE0406290.1"/>
    <property type="molecule type" value="Transcribed_RNA"/>
</dbReference>
<dbReference type="SUPFAM" id="SSF47095">
    <property type="entry name" value="HMG-box"/>
    <property type="match status" value="1"/>
</dbReference>
<keyword evidence="2" id="KW-0539">Nucleus</keyword>
<dbReference type="Pfam" id="PF09011">
    <property type="entry name" value="HMG_box_2"/>
    <property type="match status" value="1"/>
</dbReference>
<gene>
    <name evidence="6" type="ORF">ACOF00016_LOCUS4191</name>
</gene>
<dbReference type="PANTHER" id="PTHR48112">
    <property type="entry name" value="HIGH MOBILITY GROUP PROTEIN DSP1"/>
    <property type="match status" value="1"/>
</dbReference>
<dbReference type="AlphaFoldDB" id="A0A7S3P676"/>
<name>A0A7S3P676_9STRA</name>
<feature type="region of interest" description="Disordered" evidence="4">
    <location>
        <begin position="378"/>
        <end position="437"/>
    </location>
</feature>
<dbReference type="InterPro" id="IPR009071">
    <property type="entry name" value="HMG_box_dom"/>
</dbReference>
<dbReference type="GO" id="GO:0005634">
    <property type="term" value="C:nucleus"/>
    <property type="evidence" value="ECO:0007669"/>
    <property type="project" value="UniProtKB-UniRule"/>
</dbReference>
<dbReference type="InterPro" id="IPR036910">
    <property type="entry name" value="HMG_box_dom_sf"/>
</dbReference>
<reference evidence="6" key="1">
    <citation type="submission" date="2021-01" db="EMBL/GenBank/DDBJ databases">
        <authorList>
            <person name="Corre E."/>
            <person name="Pelletier E."/>
            <person name="Niang G."/>
            <person name="Scheremetjew M."/>
            <person name="Finn R."/>
            <person name="Kale V."/>
            <person name="Holt S."/>
            <person name="Cochrane G."/>
            <person name="Meng A."/>
            <person name="Brown T."/>
            <person name="Cohen L."/>
        </authorList>
    </citation>
    <scope>NUCLEOTIDE SEQUENCE</scope>
    <source>
        <strain evidence="6">CCMP127</strain>
    </source>
</reference>
<keyword evidence="1 2" id="KW-0238">DNA-binding</keyword>
<dbReference type="Gene3D" id="1.10.30.10">
    <property type="entry name" value="High mobility group box domain"/>
    <property type="match status" value="1"/>
</dbReference>
<protein>
    <recommendedName>
        <fullName evidence="5">HMG box domain-containing protein</fullName>
    </recommendedName>
</protein>
<feature type="DNA-binding region" description="HMG box" evidence="2">
    <location>
        <begin position="45"/>
        <end position="125"/>
    </location>
</feature>
<evidence type="ECO:0000313" key="6">
    <source>
        <dbReference type="EMBL" id="CAE0406290.1"/>
    </source>
</evidence>
<proteinExistence type="predicted"/>